<evidence type="ECO:0000313" key="1">
    <source>
        <dbReference type="EMBL" id="KKL23022.1"/>
    </source>
</evidence>
<comment type="caution">
    <text evidence="1">The sequence shown here is derived from an EMBL/GenBank/DDBJ whole genome shotgun (WGS) entry which is preliminary data.</text>
</comment>
<reference evidence="1" key="1">
    <citation type="journal article" date="2015" name="Nature">
        <title>Complex archaea that bridge the gap between prokaryotes and eukaryotes.</title>
        <authorList>
            <person name="Spang A."/>
            <person name="Saw J.H."/>
            <person name="Jorgensen S.L."/>
            <person name="Zaremba-Niedzwiedzka K."/>
            <person name="Martijn J."/>
            <person name="Lind A.E."/>
            <person name="van Eijk R."/>
            <person name="Schleper C."/>
            <person name="Guy L."/>
            <person name="Ettema T.J."/>
        </authorList>
    </citation>
    <scope>NUCLEOTIDE SEQUENCE</scope>
</reference>
<dbReference type="EMBL" id="LAZR01037129">
    <property type="protein sequence ID" value="KKL23022.1"/>
    <property type="molecule type" value="Genomic_DNA"/>
</dbReference>
<feature type="non-terminal residue" evidence="1">
    <location>
        <position position="35"/>
    </location>
</feature>
<sequence length="35" mass="3829">MTLQEHTALTGGTSTNLVVIDTYFQKEEATLDGDE</sequence>
<organism evidence="1">
    <name type="scientific">marine sediment metagenome</name>
    <dbReference type="NCBI Taxonomy" id="412755"/>
    <lineage>
        <taxon>unclassified sequences</taxon>
        <taxon>metagenomes</taxon>
        <taxon>ecological metagenomes</taxon>
    </lineage>
</organism>
<dbReference type="AlphaFoldDB" id="A0A0F9C9L9"/>
<protein>
    <submittedName>
        <fullName evidence="1">Uncharacterized protein</fullName>
    </submittedName>
</protein>
<name>A0A0F9C9L9_9ZZZZ</name>
<accession>A0A0F9C9L9</accession>
<gene>
    <name evidence="1" type="ORF">LCGC14_2429620</name>
</gene>
<proteinExistence type="predicted"/>